<dbReference type="InterPro" id="IPR015421">
    <property type="entry name" value="PyrdxlP-dep_Trfase_major"/>
</dbReference>
<dbReference type="EC" id="2.6.1.2" evidence="6"/>
<dbReference type="PANTHER" id="PTHR43488:SF2">
    <property type="entry name" value="GLUTAMATE-PYRUVATE AMINOTRANSFERASE ALAA"/>
    <property type="match status" value="1"/>
</dbReference>
<dbReference type="EMBL" id="JBHRTL010000001">
    <property type="protein sequence ID" value="MFC3153576.1"/>
    <property type="molecule type" value="Genomic_DNA"/>
</dbReference>
<organism evidence="8 9">
    <name type="scientific">Gilvimarinus japonicus</name>
    <dbReference type="NCBI Taxonomy" id="1796469"/>
    <lineage>
        <taxon>Bacteria</taxon>
        <taxon>Pseudomonadati</taxon>
        <taxon>Pseudomonadota</taxon>
        <taxon>Gammaproteobacteria</taxon>
        <taxon>Cellvibrionales</taxon>
        <taxon>Cellvibrionaceae</taxon>
        <taxon>Gilvimarinus</taxon>
    </lineage>
</organism>
<evidence type="ECO:0000313" key="9">
    <source>
        <dbReference type="Proteomes" id="UP001595548"/>
    </source>
</evidence>
<comment type="caution">
    <text evidence="8">The sequence shown here is derived from an EMBL/GenBank/DDBJ whole genome shotgun (WGS) entry which is preliminary data.</text>
</comment>
<dbReference type="Gene3D" id="3.40.640.10">
    <property type="entry name" value="Type I PLP-dependent aspartate aminotransferase-like (Major domain)"/>
    <property type="match status" value="1"/>
</dbReference>
<evidence type="ECO:0000313" key="8">
    <source>
        <dbReference type="EMBL" id="MFC3153576.1"/>
    </source>
</evidence>
<evidence type="ECO:0000256" key="6">
    <source>
        <dbReference type="ARBA" id="ARBA00026106"/>
    </source>
</evidence>
<accession>A0ABV7HLR6</accession>
<dbReference type="CDD" id="cd00609">
    <property type="entry name" value="AAT_like"/>
    <property type="match status" value="1"/>
</dbReference>
<gene>
    <name evidence="8" type="ORF">ACFOEB_00035</name>
</gene>
<reference evidence="9" key="1">
    <citation type="journal article" date="2019" name="Int. J. Syst. Evol. Microbiol.">
        <title>The Global Catalogue of Microorganisms (GCM) 10K type strain sequencing project: providing services to taxonomists for standard genome sequencing and annotation.</title>
        <authorList>
            <consortium name="The Broad Institute Genomics Platform"/>
            <consortium name="The Broad Institute Genome Sequencing Center for Infectious Disease"/>
            <person name="Wu L."/>
            <person name="Ma J."/>
        </authorList>
    </citation>
    <scope>NUCLEOTIDE SEQUENCE [LARGE SCALE GENOMIC DNA]</scope>
    <source>
        <strain evidence="9">KCTC 52141</strain>
    </source>
</reference>
<dbReference type="RefSeq" id="WP_339617537.1">
    <property type="nucleotide sequence ID" value="NZ_AP031500.1"/>
</dbReference>
<dbReference type="InterPro" id="IPR004839">
    <property type="entry name" value="Aminotransferase_I/II_large"/>
</dbReference>
<keyword evidence="4 8" id="KW-0808">Transferase</keyword>
<dbReference type="SUPFAM" id="SSF53383">
    <property type="entry name" value="PLP-dependent transferases"/>
    <property type="match status" value="1"/>
</dbReference>
<dbReference type="Proteomes" id="UP001595548">
    <property type="component" value="Unassembled WGS sequence"/>
</dbReference>
<dbReference type="Pfam" id="PF00155">
    <property type="entry name" value="Aminotran_1_2"/>
    <property type="match status" value="1"/>
</dbReference>
<keyword evidence="9" id="KW-1185">Reference proteome</keyword>
<dbReference type="PANTHER" id="PTHR43488">
    <property type="entry name" value="GLUTAMATE-PYRUVATE AMINOTRANSFERASE ALAA"/>
    <property type="match status" value="1"/>
</dbReference>
<feature type="domain" description="Aminotransferase class I/classII large" evidence="7">
    <location>
        <begin position="35"/>
        <end position="395"/>
    </location>
</feature>
<evidence type="ECO:0000259" key="7">
    <source>
        <dbReference type="Pfam" id="PF00155"/>
    </source>
</evidence>
<evidence type="ECO:0000256" key="1">
    <source>
        <dbReference type="ARBA" id="ARBA00001933"/>
    </source>
</evidence>
<keyword evidence="3 8" id="KW-0032">Aminotransferase</keyword>
<dbReference type="GO" id="GO:0008483">
    <property type="term" value="F:transaminase activity"/>
    <property type="evidence" value="ECO:0007669"/>
    <property type="project" value="UniProtKB-KW"/>
</dbReference>
<proteinExistence type="inferred from homology"/>
<evidence type="ECO:0000256" key="3">
    <source>
        <dbReference type="ARBA" id="ARBA00022576"/>
    </source>
</evidence>
<dbReference type="Gene3D" id="3.90.1150.10">
    <property type="entry name" value="Aspartate Aminotransferase, domain 1"/>
    <property type="match status" value="1"/>
</dbReference>
<dbReference type="InterPro" id="IPR015422">
    <property type="entry name" value="PyrdxlP-dep_Trfase_small"/>
</dbReference>
<dbReference type="InterPro" id="IPR051926">
    <property type="entry name" value="Ala_Aminotransferase"/>
</dbReference>
<sequence>MDTIQKSAKLNGVCYDIRGPVLEHAYRLEEEGHRIMKLNIGNPASFGFAAPDEIIQDVIYNLPNAEGYVASRGLFAARKAIMQECQKLRVPNVDIDDIYLGNGVSELIVMSMQALLNNGDEMLIPAPDYPLWTAAVNLAGGKAVHYMCDEQSDWYPDIEDIKAKITDKTRGIVVINPNNPTGAVYSQALLEQIVALAEEKGLIIFADEIYSKILYDDTDFVPLGRLVTDTLCISFNGLSKSYRLAGFRSGWMIVSGAKHKAKNYLEGIEMLASMRLCANVPAMFAVQTALGGYQSINELILPGGRLHDQRDAALTALNDIPGISCVKPKGALYLFPKIDLDLHKIKDDQQMVLDFLIQEKVLLVQGTAFNWPERDHLRIVFLPREDELTRAIERFGHFIQRYRQ</sequence>
<comment type="cofactor">
    <cofactor evidence="1">
        <name>pyridoxal 5'-phosphate</name>
        <dbReference type="ChEBI" id="CHEBI:597326"/>
    </cofactor>
</comment>
<name>A0ABV7HLR6_9GAMM</name>
<keyword evidence="5" id="KW-0663">Pyridoxal phosphate</keyword>
<evidence type="ECO:0000256" key="5">
    <source>
        <dbReference type="ARBA" id="ARBA00022898"/>
    </source>
</evidence>
<dbReference type="InterPro" id="IPR015424">
    <property type="entry name" value="PyrdxlP-dep_Trfase"/>
</dbReference>
<comment type="similarity">
    <text evidence="2">Belongs to the class-I pyridoxal-phosphate-dependent aminotransferase family.</text>
</comment>
<evidence type="ECO:0000256" key="4">
    <source>
        <dbReference type="ARBA" id="ARBA00022679"/>
    </source>
</evidence>
<protein>
    <recommendedName>
        <fullName evidence="6">alanine transaminase</fullName>
        <ecNumber evidence="6">2.6.1.2</ecNumber>
    </recommendedName>
</protein>
<evidence type="ECO:0000256" key="2">
    <source>
        <dbReference type="ARBA" id="ARBA00007441"/>
    </source>
</evidence>